<dbReference type="PROSITE" id="PS51918">
    <property type="entry name" value="RADICAL_SAM"/>
    <property type="match status" value="1"/>
</dbReference>
<evidence type="ECO:0000313" key="8">
    <source>
        <dbReference type="EMBL" id="NMP22733.1"/>
    </source>
</evidence>
<protein>
    <submittedName>
        <fullName evidence="8">Radical SAM protein</fullName>
    </submittedName>
</protein>
<evidence type="ECO:0000256" key="6">
    <source>
        <dbReference type="ARBA" id="ARBA00023014"/>
    </source>
</evidence>
<comment type="caution">
    <text evidence="8">The sequence shown here is derived from an EMBL/GenBank/DDBJ whole genome shotgun (WGS) entry which is preliminary data.</text>
</comment>
<dbReference type="GO" id="GO:0051539">
    <property type="term" value="F:4 iron, 4 sulfur cluster binding"/>
    <property type="evidence" value="ECO:0007669"/>
    <property type="project" value="UniProtKB-KW"/>
</dbReference>
<reference evidence="8 9" key="1">
    <citation type="submission" date="2020-04" db="EMBL/GenBank/DDBJ databases">
        <authorList>
            <person name="Zhang R."/>
            <person name="Schippers A."/>
        </authorList>
    </citation>
    <scope>NUCLEOTIDE SEQUENCE [LARGE SCALE GENOMIC DNA]</scope>
    <source>
        <strain evidence="8 9">DSM 109850</strain>
    </source>
</reference>
<dbReference type="PIRSF" id="PIRSF037420">
    <property type="entry name" value="PQQ_syn_pqqE"/>
    <property type="match status" value="1"/>
</dbReference>
<keyword evidence="3" id="KW-0949">S-adenosyl-L-methionine</keyword>
<dbReference type="Pfam" id="PF04055">
    <property type="entry name" value="Radical_SAM"/>
    <property type="match status" value="1"/>
</dbReference>
<evidence type="ECO:0000256" key="4">
    <source>
        <dbReference type="ARBA" id="ARBA00022723"/>
    </source>
</evidence>
<dbReference type="SFLD" id="SFLDG01067">
    <property type="entry name" value="SPASM/twitch_domain_containing"/>
    <property type="match status" value="1"/>
</dbReference>
<keyword evidence="5" id="KW-0408">Iron</keyword>
<dbReference type="AlphaFoldDB" id="A0A7Y0L3Q9"/>
<comment type="cofactor">
    <cofactor evidence="1">
        <name>[4Fe-4S] cluster</name>
        <dbReference type="ChEBI" id="CHEBI:49883"/>
    </cofactor>
</comment>
<organism evidence="8 9">
    <name type="scientific">Sulfobacillus harzensis</name>
    <dbReference type="NCBI Taxonomy" id="2729629"/>
    <lineage>
        <taxon>Bacteria</taxon>
        <taxon>Bacillati</taxon>
        <taxon>Bacillota</taxon>
        <taxon>Clostridia</taxon>
        <taxon>Eubacteriales</taxon>
        <taxon>Clostridiales Family XVII. Incertae Sedis</taxon>
        <taxon>Sulfobacillus</taxon>
    </lineage>
</organism>
<keyword evidence="4" id="KW-0479">Metal-binding</keyword>
<sequence>MVSYFDTPHVLTWEVTRACQLHCRHCRARAIPHRDEGELSLQEMIPVLDDLAENFSRPPILVLTGGDPLERPDLDDIIKEAVRRRIITAIAPSVTPKLTDEVVARWKSLGVHSVSLSLDGVDAVTHDKFRGVRGTFDRTLELADTIVREGLALQINTSISQQTVHQVSAMASLVRFLRVTSWELFFVIPTGRARIMDALSADQTERVLQWLVEFAPKESFRITTVGAPQWSRVLHQRNPASPIRTVAREARGFAFINHRGEVFPSGYLPVSAGNVRQTPFSELYRRSELFQMLRDPNRFEGACSACDYRDSCGGSRARAYAVTGNLAASDPGCPWAAVEG</sequence>
<keyword evidence="9" id="KW-1185">Reference proteome</keyword>
<accession>A0A7Y0L3Q9</accession>
<dbReference type="SUPFAM" id="SSF102114">
    <property type="entry name" value="Radical SAM enzymes"/>
    <property type="match status" value="1"/>
</dbReference>
<dbReference type="InterPro" id="IPR007197">
    <property type="entry name" value="rSAM"/>
</dbReference>
<keyword evidence="2" id="KW-0004">4Fe-4S</keyword>
<dbReference type="InterPro" id="IPR013785">
    <property type="entry name" value="Aldolase_TIM"/>
</dbReference>
<evidence type="ECO:0000313" key="9">
    <source>
        <dbReference type="Proteomes" id="UP000533476"/>
    </source>
</evidence>
<dbReference type="Gene3D" id="3.20.20.70">
    <property type="entry name" value="Aldolase class I"/>
    <property type="match status" value="1"/>
</dbReference>
<name>A0A7Y0L3Q9_9FIRM</name>
<dbReference type="PANTHER" id="PTHR11228">
    <property type="entry name" value="RADICAL SAM DOMAIN PROTEIN"/>
    <property type="match status" value="1"/>
</dbReference>
<dbReference type="SFLD" id="SFLDS00029">
    <property type="entry name" value="Radical_SAM"/>
    <property type="match status" value="1"/>
</dbReference>
<dbReference type="InterPro" id="IPR006638">
    <property type="entry name" value="Elp3/MiaA/NifB-like_rSAM"/>
</dbReference>
<keyword evidence="6" id="KW-0411">Iron-sulfur</keyword>
<dbReference type="Proteomes" id="UP000533476">
    <property type="component" value="Unassembled WGS sequence"/>
</dbReference>
<dbReference type="InterPro" id="IPR050377">
    <property type="entry name" value="Radical_SAM_PqqE_MftC-like"/>
</dbReference>
<evidence type="ECO:0000256" key="2">
    <source>
        <dbReference type="ARBA" id="ARBA00022485"/>
    </source>
</evidence>
<evidence type="ECO:0000259" key="7">
    <source>
        <dbReference type="PROSITE" id="PS51918"/>
    </source>
</evidence>
<dbReference type="RefSeq" id="WP_169099337.1">
    <property type="nucleotide sequence ID" value="NZ_JABBVZ010000029.1"/>
</dbReference>
<evidence type="ECO:0000256" key="3">
    <source>
        <dbReference type="ARBA" id="ARBA00022691"/>
    </source>
</evidence>
<feature type="domain" description="Radical SAM core" evidence="7">
    <location>
        <begin position="5"/>
        <end position="221"/>
    </location>
</feature>
<dbReference type="PANTHER" id="PTHR11228:SF34">
    <property type="entry name" value="TUNGSTEN-CONTAINING ALDEHYDE FERREDOXIN OXIDOREDUCTASE COFACTOR MODIFYING PROTEIN"/>
    <property type="match status" value="1"/>
</dbReference>
<evidence type="ECO:0000256" key="5">
    <source>
        <dbReference type="ARBA" id="ARBA00023004"/>
    </source>
</evidence>
<dbReference type="InterPro" id="IPR017200">
    <property type="entry name" value="PqqE-like"/>
</dbReference>
<dbReference type="CDD" id="cd01335">
    <property type="entry name" value="Radical_SAM"/>
    <property type="match status" value="1"/>
</dbReference>
<dbReference type="SMART" id="SM00729">
    <property type="entry name" value="Elp3"/>
    <property type="match status" value="1"/>
</dbReference>
<dbReference type="GO" id="GO:0046872">
    <property type="term" value="F:metal ion binding"/>
    <property type="evidence" value="ECO:0007669"/>
    <property type="project" value="UniProtKB-KW"/>
</dbReference>
<dbReference type="GO" id="GO:0003824">
    <property type="term" value="F:catalytic activity"/>
    <property type="evidence" value="ECO:0007669"/>
    <property type="project" value="InterPro"/>
</dbReference>
<dbReference type="CDD" id="cd21123">
    <property type="entry name" value="SPASM_MftC-like"/>
    <property type="match status" value="1"/>
</dbReference>
<dbReference type="EMBL" id="JABBVZ010000029">
    <property type="protein sequence ID" value="NMP22733.1"/>
    <property type="molecule type" value="Genomic_DNA"/>
</dbReference>
<dbReference type="InterPro" id="IPR058240">
    <property type="entry name" value="rSAM_sf"/>
</dbReference>
<gene>
    <name evidence="8" type="ORF">HIJ39_10265</name>
</gene>
<proteinExistence type="predicted"/>
<evidence type="ECO:0000256" key="1">
    <source>
        <dbReference type="ARBA" id="ARBA00001966"/>
    </source>
</evidence>